<reference evidence="4 5" key="1">
    <citation type="submission" date="2016-10" db="EMBL/GenBank/DDBJ databases">
        <authorList>
            <person name="de Groot N.N."/>
        </authorList>
    </citation>
    <scope>NUCLEOTIDE SEQUENCE [LARGE SCALE GENOMIC DNA]</scope>
    <source>
        <strain evidence="4 5">DSM 21001</strain>
    </source>
</reference>
<comment type="subcellular location">
    <subcellularLocation>
        <location evidence="1">Secreted</location>
    </subcellularLocation>
</comment>
<sequence length="380" mass="42137">MKRSVVLKSVAFVISALLVFLVVIKFKYGSGKNYPDLGANLPTESFVLEKLIQLDYPPGNLAVAANGDVYFNYHPNAKADRFSPATVFKWSNGKAEPFPSLEAQKDFQGTFGMTIDKQNRIWFIEPASLDFKHTLVSAFALDTKKRLEFFEFPEGQAKFAEDIRVTSDGKYVVLPNPGLFSFTPSSLVVYSVLNHTFTSIQSDHPCMRPEDWIIQTPYGPDRLLGGLLSFAVGIDGIEISDDQKWLYIASMTNSRLCRVPMSVVLNPATTTASFNQNIEDVGQKPMSDGITIDHDGRVLMTDVEHGSIMAFNPATHELSKLGGSKDIVWPDGIVVGANGDVYFTDSSIPSYLDELVRPPTESKLAEHRPYSIYRLKKSGT</sequence>
<evidence type="ECO:0000256" key="1">
    <source>
        <dbReference type="ARBA" id="ARBA00004613"/>
    </source>
</evidence>
<dbReference type="GO" id="GO:0005576">
    <property type="term" value="C:extracellular region"/>
    <property type="evidence" value="ECO:0007669"/>
    <property type="project" value="UniProtKB-SubCell"/>
</dbReference>
<keyword evidence="3" id="KW-0812">Transmembrane</keyword>
<dbReference type="PANTHER" id="PTHR10009:SF18">
    <property type="entry name" value="PROTEIN YELLOW-LIKE PROTEIN"/>
    <property type="match status" value="1"/>
</dbReference>
<organism evidence="4 5">
    <name type="scientific">Granulicella pectinivorans</name>
    <dbReference type="NCBI Taxonomy" id="474950"/>
    <lineage>
        <taxon>Bacteria</taxon>
        <taxon>Pseudomonadati</taxon>
        <taxon>Acidobacteriota</taxon>
        <taxon>Terriglobia</taxon>
        <taxon>Terriglobales</taxon>
        <taxon>Acidobacteriaceae</taxon>
        <taxon>Granulicella</taxon>
    </lineage>
</organism>
<keyword evidence="2" id="KW-0964">Secreted</keyword>
<gene>
    <name evidence="4" type="ORF">SAMN05421771_2669</name>
</gene>
<dbReference type="PANTHER" id="PTHR10009">
    <property type="entry name" value="PROTEIN YELLOW-RELATED"/>
    <property type="match status" value="1"/>
</dbReference>
<keyword evidence="3" id="KW-0472">Membrane</keyword>
<dbReference type="InterPro" id="IPR011042">
    <property type="entry name" value="6-blade_b-propeller_TolB-like"/>
</dbReference>
<dbReference type="AlphaFoldDB" id="A0A1I6MHM8"/>
<dbReference type="SUPFAM" id="SSF63829">
    <property type="entry name" value="Calcium-dependent phosphotriesterase"/>
    <property type="match status" value="1"/>
</dbReference>
<protein>
    <submittedName>
        <fullName evidence="4">Major royal jelly protein</fullName>
    </submittedName>
</protein>
<dbReference type="InterPro" id="IPR017996">
    <property type="entry name" value="MRJP/yellow-related"/>
</dbReference>
<proteinExistence type="predicted"/>
<accession>A0A1I6MHM8</accession>
<keyword evidence="5" id="KW-1185">Reference proteome</keyword>
<keyword evidence="3" id="KW-1133">Transmembrane helix</keyword>
<dbReference type="Gene3D" id="2.120.10.30">
    <property type="entry name" value="TolB, C-terminal domain"/>
    <property type="match status" value="1"/>
</dbReference>
<dbReference type="STRING" id="474950.SAMN05421771_2669"/>
<evidence type="ECO:0000313" key="5">
    <source>
        <dbReference type="Proteomes" id="UP000199024"/>
    </source>
</evidence>
<evidence type="ECO:0000256" key="3">
    <source>
        <dbReference type="SAM" id="Phobius"/>
    </source>
</evidence>
<evidence type="ECO:0000313" key="4">
    <source>
        <dbReference type="EMBL" id="SFS15225.1"/>
    </source>
</evidence>
<dbReference type="Pfam" id="PF03022">
    <property type="entry name" value="MRJP"/>
    <property type="match status" value="1"/>
</dbReference>
<dbReference type="OrthoDB" id="9797664at2"/>
<name>A0A1I6MHM8_9BACT</name>
<dbReference type="RefSeq" id="WP_089839571.1">
    <property type="nucleotide sequence ID" value="NZ_FOZL01000001.1"/>
</dbReference>
<evidence type="ECO:0000256" key="2">
    <source>
        <dbReference type="ARBA" id="ARBA00022525"/>
    </source>
</evidence>
<dbReference type="Proteomes" id="UP000199024">
    <property type="component" value="Unassembled WGS sequence"/>
</dbReference>
<dbReference type="EMBL" id="FOZL01000001">
    <property type="protein sequence ID" value="SFS15225.1"/>
    <property type="molecule type" value="Genomic_DNA"/>
</dbReference>
<feature type="transmembrane region" description="Helical" evidence="3">
    <location>
        <begin position="6"/>
        <end position="24"/>
    </location>
</feature>